<dbReference type="Pfam" id="PF08818">
    <property type="entry name" value="DUF1801"/>
    <property type="match status" value="1"/>
</dbReference>
<evidence type="ECO:0000259" key="1">
    <source>
        <dbReference type="Pfam" id="PF08818"/>
    </source>
</evidence>
<dbReference type="STRING" id="268407.PWYN_22850"/>
<dbReference type="SUPFAM" id="SSF159888">
    <property type="entry name" value="YdhG-like"/>
    <property type="match status" value="1"/>
</dbReference>
<dbReference type="EMBL" id="JQCR01000003">
    <property type="protein sequence ID" value="KGE17445.1"/>
    <property type="molecule type" value="Genomic_DNA"/>
</dbReference>
<proteinExistence type="predicted"/>
<name>A0A098M4G4_9BACL</name>
<feature type="domain" description="YdhG-like" evidence="1">
    <location>
        <begin position="19"/>
        <end position="135"/>
    </location>
</feature>
<reference evidence="2 3" key="1">
    <citation type="submission" date="2014-08" db="EMBL/GenBank/DDBJ databases">
        <authorList>
            <person name="den Bakker H.C."/>
        </authorList>
    </citation>
    <scope>NUCLEOTIDE SEQUENCE [LARGE SCALE GENOMIC DNA]</scope>
    <source>
        <strain evidence="2 3">DSM 18334</strain>
    </source>
</reference>
<sequence>MKYESNSPEEYLSQVPQERREVLEKLRQTIQDNLPIGFEETIEYGMICYVVPHRIYPSGYHVDPKVPLPFLSIASQKNFIALYHMGLYSIPEVLTWFQEEYPKHVTTKLDMGKSCVRFKNMNNIPYDLIAELCRKITPEDYIRTYEMQLKKIQK</sequence>
<evidence type="ECO:0000313" key="3">
    <source>
        <dbReference type="Proteomes" id="UP000029734"/>
    </source>
</evidence>
<reference evidence="2 3" key="2">
    <citation type="submission" date="2014-10" db="EMBL/GenBank/DDBJ databases">
        <title>Comparative genomics of the Paenibacillus odorifer group.</title>
        <authorList>
            <person name="Tsai Y.-C."/>
            <person name="Martin N."/>
            <person name="Korlach J."/>
            <person name="Wiedmann M."/>
        </authorList>
    </citation>
    <scope>NUCLEOTIDE SEQUENCE [LARGE SCALE GENOMIC DNA]</scope>
    <source>
        <strain evidence="2 3">DSM 18334</strain>
    </source>
</reference>
<dbReference type="Proteomes" id="UP000029734">
    <property type="component" value="Unassembled WGS sequence"/>
</dbReference>
<dbReference type="Gene3D" id="3.90.1150.200">
    <property type="match status" value="1"/>
</dbReference>
<accession>A0A098M4G4</accession>
<comment type="caution">
    <text evidence="2">The sequence shown here is derived from an EMBL/GenBank/DDBJ whole genome shotgun (WGS) entry which is preliminary data.</text>
</comment>
<dbReference type="OrthoDB" id="9813231at2"/>
<protein>
    <recommendedName>
        <fullName evidence="1">YdhG-like domain-containing protein</fullName>
    </recommendedName>
</protein>
<evidence type="ECO:0000313" key="2">
    <source>
        <dbReference type="EMBL" id="KGE17445.1"/>
    </source>
</evidence>
<organism evidence="2 3">
    <name type="scientific">Paenibacillus wynnii</name>
    <dbReference type="NCBI Taxonomy" id="268407"/>
    <lineage>
        <taxon>Bacteria</taxon>
        <taxon>Bacillati</taxon>
        <taxon>Bacillota</taxon>
        <taxon>Bacilli</taxon>
        <taxon>Bacillales</taxon>
        <taxon>Paenibacillaceae</taxon>
        <taxon>Paenibacillus</taxon>
    </lineage>
</organism>
<dbReference type="RefSeq" id="WP_036656322.1">
    <property type="nucleotide sequence ID" value="NZ_JQCR01000003.1"/>
</dbReference>
<gene>
    <name evidence="2" type="ORF">PWYN_22850</name>
</gene>
<keyword evidence="3" id="KW-1185">Reference proteome</keyword>
<dbReference type="eggNOG" id="COG5646">
    <property type="taxonomic scope" value="Bacteria"/>
</dbReference>
<dbReference type="AlphaFoldDB" id="A0A098M4G4"/>
<dbReference type="InterPro" id="IPR014922">
    <property type="entry name" value="YdhG-like"/>
</dbReference>